<dbReference type="RefSeq" id="WP_184333687.1">
    <property type="nucleotide sequence ID" value="NZ_JACHHZ010000003.1"/>
</dbReference>
<proteinExistence type="inferred from homology"/>
<feature type="domain" description="Disulphide bond isomerase DsbC/G N-terminal" evidence="8">
    <location>
        <begin position="24"/>
        <end position="91"/>
    </location>
</feature>
<dbReference type="GO" id="GO:0016853">
    <property type="term" value="F:isomerase activity"/>
    <property type="evidence" value="ECO:0007669"/>
    <property type="project" value="UniProtKB-KW"/>
</dbReference>
<keyword evidence="6 7" id="KW-0676">Redox-active center</keyword>
<evidence type="ECO:0000256" key="7">
    <source>
        <dbReference type="RuleBase" id="RU364038"/>
    </source>
</evidence>
<dbReference type="EMBL" id="JACHHZ010000003">
    <property type="protein sequence ID" value="MBB6094429.1"/>
    <property type="molecule type" value="Genomic_DNA"/>
</dbReference>
<dbReference type="InterPro" id="IPR018950">
    <property type="entry name" value="DiS-bond_isomerase_DsbC/G_N"/>
</dbReference>
<evidence type="ECO:0000259" key="9">
    <source>
        <dbReference type="Pfam" id="PF13098"/>
    </source>
</evidence>
<evidence type="ECO:0000256" key="1">
    <source>
        <dbReference type="ARBA" id="ARBA00004418"/>
    </source>
</evidence>
<dbReference type="Pfam" id="PF10411">
    <property type="entry name" value="DsbC_N"/>
    <property type="match status" value="1"/>
</dbReference>
<comment type="similarity">
    <text evidence="2 7">Belongs to the thioredoxin family. DsbC subfamily.</text>
</comment>
<dbReference type="PANTHER" id="PTHR35272">
    <property type="entry name" value="THIOL:DISULFIDE INTERCHANGE PROTEIN DSBC-RELATED"/>
    <property type="match status" value="1"/>
</dbReference>
<dbReference type="Proteomes" id="UP000588068">
    <property type="component" value="Unassembled WGS sequence"/>
</dbReference>
<dbReference type="PANTHER" id="PTHR35272:SF3">
    <property type="entry name" value="THIOL:DISULFIDE INTERCHANGE PROTEIN DSBC"/>
    <property type="match status" value="1"/>
</dbReference>
<protein>
    <recommendedName>
        <fullName evidence="7">Thiol:disulfide interchange protein</fullName>
    </recommendedName>
</protein>
<dbReference type="InterPro" id="IPR033954">
    <property type="entry name" value="DiS-bond_Isoase_DsbC/G"/>
</dbReference>
<feature type="chain" id="PRO_5033101326" description="Thiol:disulfide interchange protein" evidence="7">
    <location>
        <begin position="23"/>
        <end position="250"/>
    </location>
</feature>
<comment type="subcellular location">
    <subcellularLocation>
        <location evidence="1 7">Periplasm</location>
    </subcellularLocation>
</comment>
<accession>A0A841HQ19</accession>
<comment type="function">
    <text evidence="7">Required for disulfide bond formation in some periplasmic proteins. Acts by transferring its disulfide bond to other proteins and is reduced in the process.</text>
</comment>
<dbReference type="Gene3D" id="3.40.30.10">
    <property type="entry name" value="Glutaredoxin"/>
    <property type="match status" value="1"/>
</dbReference>
<evidence type="ECO:0000256" key="5">
    <source>
        <dbReference type="ARBA" id="ARBA00023157"/>
    </source>
</evidence>
<dbReference type="Gene3D" id="3.10.450.70">
    <property type="entry name" value="Disulphide bond isomerase, DsbC/G, N-terminal"/>
    <property type="match status" value="1"/>
</dbReference>
<name>A0A841HQ19_9GAMM</name>
<dbReference type="InterPro" id="IPR036249">
    <property type="entry name" value="Thioredoxin-like_sf"/>
</dbReference>
<dbReference type="CDD" id="cd03020">
    <property type="entry name" value="DsbA_DsbC_DsbG"/>
    <property type="match status" value="1"/>
</dbReference>
<evidence type="ECO:0000313" key="10">
    <source>
        <dbReference type="EMBL" id="MBB6094429.1"/>
    </source>
</evidence>
<keyword evidence="10" id="KW-0413">Isomerase</keyword>
<organism evidence="10 11">
    <name type="scientific">Povalibacter uvarum</name>
    <dbReference type="NCBI Taxonomy" id="732238"/>
    <lineage>
        <taxon>Bacteria</taxon>
        <taxon>Pseudomonadati</taxon>
        <taxon>Pseudomonadota</taxon>
        <taxon>Gammaproteobacteria</taxon>
        <taxon>Steroidobacterales</taxon>
        <taxon>Steroidobacteraceae</taxon>
        <taxon>Povalibacter</taxon>
    </lineage>
</organism>
<dbReference type="AlphaFoldDB" id="A0A841HQ19"/>
<sequence>MSKLTWILCALSFAIPAAQVHAQAQTDKAAQAKAAIAAQFPGVKPDQIKPSPVAGVYEVAMGADTAYVSADGKYLFSGDLYEVSSRRNLTEAGRSTARSKALAKLDERDMIVFGPAAAKHTITVFTDVECGYCRKLHGEIAELNKLGVRVRYLAYPRAGPDTDDWAKMVAVWCSKDRNGALTKAKQGQPVEAKCAATPVAKQYELGDEMGVNGTPAIFTMSGDYIGGYLPPKEMVRQLDELKVAAASAKN</sequence>
<feature type="signal peptide" evidence="7">
    <location>
        <begin position="1"/>
        <end position="22"/>
    </location>
</feature>
<evidence type="ECO:0000256" key="2">
    <source>
        <dbReference type="ARBA" id="ARBA00009813"/>
    </source>
</evidence>
<feature type="domain" description="Thioredoxin-like fold" evidence="9">
    <location>
        <begin position="118"/>
        <end position="236"/>
    </location>
</feature>
<evidence type="ECO:0000313" key="11">
    <source>
        <dbReference type="Proteomes" id="UP000588068"/>
    </source>
</evidence>
<keyword evidence="4 7" id="KW-0574">Periplasm</keyword>
<dbReference type="Pfam" id="PF13098">
    <property type="entry name" value="Thioredoxin_2"/>
    <property type="match status" value="1"/>
</dbReference>
<comment type="caution">
    <text evidence="10">The sequence shown here is derived from an EMBL/GenBank/DDBJ whole genome shotgun (WGS) entry which is preliminary data.</text>
</comment>
<evidence type="ECO:0000256" key="3">
    <source>
        <dbReference type="ARBA" id="ARBA00022729"/>
    </source>
</evidence>
<evidence type="ECO:0000256" key="6">
    <source>
        <dbReference type="ARBA" id="ARBA00023284"/>
    </source>
</evidence>
<dbReference type="InterPro" id="IPR051470">
    <property type="entry name" value="Thiol:disulfide_interchange"/>
</dbReference>
<dbReference type="SUPFAM" id="SSF52833">
    <property type="entry name" value="Thioredoxin-like"/>
    <property type="match status" value="1"/>
</dbReference>
<gene>
    <name evidence="10" type="ORF">HNQ60_003310</name>
</gene>
<dbReference type="InterPro" id="IPR012336">
    <property type="entry name" value="Thioredoxin-like_fold"/>
</dbReference>
<dbReference type="GO" id="GO:0042597">
    <property type="term" value="C:periplasmic space"/>
    <property type="evidence" value="ECO:0007669"/>
    <property type="project" value="UniProtKB-SubCell"/>
</dbReference>
<keyword evidence="11" id="KW-1185">Reference proteome</keyword>
<keyword evidence="3 7" id="KW-0732">Signal</keyword>
<evidence type="ECO:0000259" key="8">
    <source>
        <dbReference type="Pfam" id="PF10411"/>
    </source>
</evidence>
<keyword evidence="5" id="KW-1015">Disulfide bond</keyword>
<reference evidence="10 11" key="1">
    <citation type="submission" date="2020-08" db="EMBL/GenBank/DDBJ databases">
        <title>Genomic Encyclopedia of Type Strains, Phase IV (KMG-IV): sequencing the most valuable type-strain genomes for metagenomic binning, comparative biology and taxonomic classification.</title>
        <authorList>
            <person name="Goeker M."/>
        </authorList>
    </citation>
    <scope>NUCLEOTIDE SEQUENCE [LARGE SCALE GENOMIC DNA]</scope>
    <source>
        <strain evidence="10 11">DSM 26723</strain>
    </source>
</reference>
<dbReference type="InterPro" id="IPR009094">
    <property type="entry name" value="DiS-bond_isomerase_DsbC/G_N_sf"/>
</dbReference>
<evidence type="ECO:0000256" key="4">
    <source>
        <dbReference type="ARBA" id="ARBA00022764"/>
    </source>
</evidence>
<dbReference type="SUPFAM" id="SSF54423">
    <property type="entry name" value="DsbC/DsbG N-terminal domain-like"/>
    <property type="match status" value="1"/>
</dbReference>